<gene>
    <name evidence="10" type="ORF">FYJ85_08320</name>
</gene>
<dbReference type="InterPro" id="IPR050386">
    <property type="entry name" value="Glycosyl_hydrolase_5"/>
</dbReference>
<evidence type="ECO:0000256" key="3">
    <source>
        <dbReference type="ARBA" id="ARBA00023001"/>
    </source>
</evidence>
<evidence type="ECO:0000259" key="9">
    <source>
        <dbReference type="Pfam" id="PF00150"/>
    </source>
</evidence>
<comment type="similarity">
    <text evidence="1 7">Belongs to the glycosyl hydrolase 5 (cellulase A) family.</text>
</comment>
<name>A0A844G119_9BACT</name>
<dbReference type="EMBL" id="VUNS01000007">
    <property type="protein sequence ID" value="MST97046.1"/>
    <property type="molecule type" value="Genomic_DNA"/>
</dbReference>
<proteinExistence type="inferred from homology"/>
<protein>
    <submittedName>
        <fullName evidence="10">Glycoside hydrolase family 5 protein</fullName>
    </submittedName>
</protein>
<keyword evidence="8" id="KW-0732">Signal</keyword>
<dbReference type="InterPro" id="IPR017853">
    <property type="entry name" value="GH"/>
</dbReference>
<feature type="chain" id="PRO_5033037432" evidence="8">
    <location>
        <begin position="22"/>
        <end position="635"/>
    </location>
</feature>
<dbReference type="Proteomes" id="UP000435649">
    <property type="component" value="Unassembled WGS sequence"/>
</dbReference>
<evidence type="ECO:0000256" key="5">
    <source>
        <dbReference type="ARBA" id="ARBA00023295"/>
    </source>
</evidence>
<feature type="domain" description="Glycoside hydrolase family 5" evidence="9">
    <location>
        <begin position="317"/>
        <end position="592"/>
    </location>
</feature>
<evidence type="ECO:0000256" key="1">
    <source>
        <dbReference type="ARBA" id="ARBA00005641"/>
    </source>
</evidence>
<evidence type="ECO:0000313" key="11">
    <source>
        <dbReference type="Proteomes" id="UP000435649"/>
    </source>
</evidence>
<evidence type="ECO:0000256" key="6">
    <source>
        <dbReference type="ARBA" id="ARBA00023326"/>
    </source>
</evidence>
<dbReference type="SUPFAM" id="SSF51445">
    <property type="entry name" value="(Trans)glycosidases"/>
    <property type="match status" value="1"/>
</dbReference>
<keyword evidence="4" id="KW-0119">Carbohydrate metabolism</keyword>
<sequence length="635" mass="71114">MKAKFRWAALTALLASTLGFAAVPVELAIDFAAETAAEWGKTKGTELKIDSGVLTLNGTNWDSKAFKSVILTPDLRYKLTGTGRGKVVVRLHVGWSRAFARLDLSGDAFHTGSTEFTTPAGNGKYTLSIQVNSDKGEAEVKNLVFTPVAEPAPKAAPVPGEVRIDFAAEKAAGWGHTRGATFEITGGTAVIDGTDWDSKIFKTVTLQPNRQYLATGTGRGKVIVRLHPGWSKPFCQLNLSGDAFRTDSVKFTTPEGNGKYTLSIQINAPKGRGEVRELAFIPLADDPDKVELDAAKLRANRPDPEIVRGFMVGRFDDQTAKDIRRWGGNMIRLQLFPLRFAQQRKSDWESALPAFLDDVENKVKIARDNGLKVAVDLHQAPVPGVRGDYSELWTHPDLEKNFIRLWTALAERLKPYRETIWGYDLYNEPLDRNQLPNAPKEWRPLAIKLLKAIRAIDPEVWIIYEPGPGGGSFGLNNMYPLPDYRVIYSTHFYTPGEFTHQGILNIAGTDLAKAMEKINIRYPGEINGKQYDKAALDASLKTVDEFVARYPVPYYIGEFSVVRWAPEGSGEQYLRDVMELFEQRGWSWSYHAFREFQGWSLEHDGEYWMPGMPEPVPTGDSERGRIVREFLKKNR</sequence>
<dbReference type="Gene3D" id="3.20.20.80">
    <property type="entry name" value="Glycosidases"/>
    <property type="match status" value="1"/>
</dbReference>
<evidence type="ECO:0000256" key="2">
    <source>
        <dbReference type="ARBA" id="ARBA00022801"/>
    </source>
</evidence>
<dbReference type="GO" id="GO:0030245">
    <property type="term" value="P:cellulose catabolic process"/>
    <property type="evidence" value="ECO:0007669"/>
    <property type="project" value="UniProtKB-KW"/>
</dbReference>
<dbReference type="RefSeq" id="WP_154417843.1">
    <property type="nucleotide sequence ID" value="NZ_VUNS01000007.1"/>
</dbReference>
<keyword evidence="11" id="KW-1185">Reference proteome</keyword>
<evidence type="ECO:0000256" key="7">
    <source>
        <dbReference type="RuleBase" id="RU361153"/>
    </source>
</evidence>
<dbReference type="PANTHER" id="PTHR31297:SF41">
    <property type="entry name" value="ENDOGLUCANASE, PUTATIVE (AFU_ORTHOLOGUE AFUA_5G01830)-RELATED"/>
    <property type="match status" value="1"/>
</dbReference>
<dbReference type="GO" id="GO:0009986">
    <property type="term" value="C:cell surface"/>
    <property type="evidence" value="ECO:0007669"/>
    <property type="project" value="TreeGrafter"/>
</dbReference>
<evidence type="ECO:0000256" key="4">
    <source>
        <dbReference type="ARBA" id="ARBA00023277"/>
    </source>
</evidence>
<keyword evidence="3" id="KW-0136">Cellulose degradation</keyword>
<dbReference type="GO" id="GO:0008422">
    <property type="term" value="F:beta-glucosidase activity"/>
    <property type="evidence" value="ECO:0007669"/>
    <property type="project" value="TreeGrafter"/>
</dbReference>
<keyword evidence="6" id="KW-0624">Polysaccharide degradation</keyword>
<evidence type="ECO:0000313" key="10">
    <source>
        <dbReference type="EMBL" id="MST97046.1"/>
    </source>
</evidence>
<keyword evidence="2 7" id="KW-0378">Hydrolase</keyword>
<feature type="signal peptide" evidence="8">
    <location>
        <begin position="1"/>
        <end position="21"/>
    </location>
</feature>
<accession>A0A844G119</accession>
<dbReference type="InterPro" id="IPR001547">
    <property type="entry name" value="Glyco_hydro_5"/>
</dbReference>
<comment type="caution">
    <text evidence="10">The sequence shown here is derived from an EMBL/GenBank/DDBJ whole genome shotgun (WGS) entry which is preliminary data.</text>
</comment>
<dbReference type="PANTHER" id="PTHR31297">
    <property type="entry name" value="GLUCAN ENDO-1,6-BETA-GLUCOSIDASE B"/>
    <property type="match status" value="1"/>
</dbReference>
<organism evidence="10 11">
    <name type="scientific">Victivallis lenta</name>
    <dbReference type="NCBI Taxonomy" id="2606640"/>
    <lineage>
        <taxon>Bacteria</taxon>
        <taxon>Pseudomonadati</taxon>
        <taxon>Lentisphaerota</taxon>
        <taxon>Lentisphaeria</taxon>
        <taxon>Victivallales</taxon>
        <taxon>Victivallaceae</taxon>
        <taxon>Victivallis</taxon>
    </lineage>
</organism>
<dbReference type="AlphaFoldDB" id="A0A844G119"/>
<dbReference type="Pfam" id="PF00150">
    <property type="entry name" value="Cellulase"/>
    <property type="match status" value="1"/>
</dbReference>
<reference evidence="10 11" key="1">
    <citation type="submission" date="2019-08" db="EMBL/GenBank/DDBJ databases">
        <title>In-depth cultivation of the pig gut microbiome towards novel bacterial diversity and tailored functional studies.</title>
        <authorList>
            <person name="Wylensek D."/>
            <person name="Hitch T.C.A."/>
            <person name="Clavel T."/>
        </authorList>
    </citation>
    <scope>NUCLEOTIDE SEQUENCE [LARGE SCALE GENOMIC DNA]</scope>
    <source>
        <strain evidence="10 11">BBE-744-WT-12</strain>
    </source>
</reference>
<keyword evidence="5 7" id="KW-0326">Glycosidase</keyword>
<evidence type="ECO:0000256" key="8">
    <source>
        <dbReference type="SAM" id="SignalP"/>
    </source>
</evidence>
<dbReference type="GO" id="GO:0005576">
    <property type="term" value="C:extracellular region"/>
    <property type="evidence" value="ECO:0007669"/>
    <property type="project" value="TreeGrafter"/>
</dbReference>